<evidence type="ECO:0000259" key="1">
    <source>
        <dbReference type="Pfam" id="PF20150"/>
    </source>
</evidence>
<organism evidence="2 3">
    <name type="scientific">Exserohilum turcicum (strain 28A)</name>
    <name type="common">Northern leaf blight fungus</name>
    <name type="synonym">Setosphaeria turcica</name>
    <dbReference type="NCBI Taxonomy" id="671987"/>
    <lineage>
        <taxon>Eukaryota</taxon>
        <taxon>Fungi</taxon>
        <taxon>Dikarya</taxon>
        <taxon>Ascomycota</taxon>
        <taxon>Pezizomycotina</taxon>
        <taxon>Dothideomycetes</taxon>
        <taxon>Pleosporomycetidae</taxon>
        <taxon>Pleosporales</taxon>
        <taxon>Pleosporineae</taxon>
        <taxon>Pleosporaceae</taxon>
        <taxon>Exserohilum</taxon>
    </lineage>
</organism>
<reference evidence="2 3" key="2">
    <citation type="journal article" date="2013" name="PLoS Genet.">
        <title>Comparative genome structure, secondary metabolite, and effector coding capacity across Cochliobolus pathogens.</title>
        <authorList>
            <person name="Condon B.J."/>
            <person name="Leng Y."/>
            <person name="Wu D."/>
            <person name="Bushley K.E."/>
            <person name="Ohm R.A."/>
            <person name="Otillar R."/>
            <person name="Martin J."/>
            <person name="Schackwitz W."/>
            <person name="Grimwood J."/>
            <person name="MohdZainudin N."/>
            <person name="Xue C."/>
            <person name="Wang R."/>
            <person name="Manning V.A."/>
            <person name="Dhillon B."/>
            <person name="Tu Z.J."/>
            <person name="Steffenson B.J."/>
            <person name="Salamov A."/>
            <person name="Sun H."/>
            <person name="Lowry S."/>
            <person name="LaButti K."/>
            <person name="Han J."/>
            <person name="Copeland A."/>
            <person name="Lindquist E."/>
            <person name="Barry K."/>
            <person name="Schmutz J."/>
            <person name="Baker S.E."/>
            <person name="Ciuffetti L.M."/>
            <person name="Grigoriev I.V."/>
            <person name="Zhong S."/>
            <person name="Turgeon B.G."/>
        </authorList>
    </citation>
    <scope>NUCLEOTIDE SEQUENCE [LARGE SCALE GENOMIC DNA]</scope>
    <source>
        <strain evidence="3">28A</strain>
    </source>
</reference>
<sequence length="207" mass="23122">STFTSFFKLPKEVREMIWLASLPRTATVEFNETEFDVTSISPPTPLLLTCKEAHATALSFLSPTAYPIWGPEDWEMLSLDPEKMILQIIINPSKSASLNITWTDIWSVLGDALLAASRLHIVCCQPERLARLFMLEEAEWLGVGQACNEEGLFMNAETVSDERKARESLQAQLTVTGISGDEVSVWKLIDERILTGFGHTAKVFSTK</sequence>
<dbReference type="InterPro" id="IPR045518">
    <property type="entry name" value="2EXR"/>
</dbReference>
<dbReference type="Pfam" id="PF20150">
    <property type="entry name" value="2EXR"/>
    <property type="match status" value="1"/>
</dbReference>
<keyword evidence="3" id="KW-1185">Reference proteome</keyword>
<dbReference type="EMBL" id="KB908703">
    <property type="protein sequence ID" value="EOA84627.1"/>
    <property type="molecule type" value="Genomic_DNA"/>
</dbReference>
<dbReference type="Proteomes" id="UP000016935">
    <property type="component" value="Unassembled WGS sequence"/>
</dbReference>
<proteinExistence type="predicted"/>
<dbReference type="OrthoDB" id="3473305at2759"/>
<dbReference type="AlphaFoldDB" id="R0K8Q3"/>
<dbReference type="HOGENOM" id="CLU_077992_0_0_1"/>
<gene>
    <name evidence="2" type="ORF">SETTUDRAFT_63740</name>
</gene>
<feature type="non-terminal residue" evidence="2">
    <location>
        <position position="207"/>
    </location>
</feature>
<protein>
    <recommendedName>
        <fullName evidence="1">2EXR domain-containing protein</fullName>
    </recommendedName>
</protein>
<evidence type="ECO:0000313" key="3">
    <source>
        <dbReference type="Proteomes" id="UP000016935"/>
    </source>
</evidence>
<evidence type="ECO:0000313" key="2">
    <source>
        <dbReference type="EMBL" id="EOA84627.1"/>
    </source>
</evidence>
<dbReference type="GeneID" id="19405299"/>
<feature type="non-terminal residue" evidence="2">
    <location>
        <position position="1"/>
    </location>
</feature>
<feature type="domain" description="2EXR" evidence="1">
    <location>
        <begin position="3"/>
        <end position="60"/>
    </location>
</feature>
<reference evidence="2 3" key="1">
    <citation type="journal article" date="2012" name="PLoS Pathog.">
        <title>Diverse lifestyles and strategies of plant pathogenesis encoded in the genomes of eighteen Dothideomycetes fungi.</title>
        <authorList>
            <person name="Ohm R.A."/>
            <person name="Feau N."/>
            <person name="Henrissat B."/>
            <person name="Schoch C.L."/>
            <person name="Horwitz B.A."/>
            <person name="Barry K.W."/>
            <person name="Condon B.J."/>
            <person name="Copeland A.C."/>
            <person name="Dhillon B."/>
            <person name="Glaser F."/>
            <person name="Hesse C.N."/>
            <person name="Kosti I."/>
            <person name="LaButti K."/>
            <person name="Lindquist E.A."/>
            <person name="Lucas S."/>
            <person name="Salamov A.A."/>
            <person name="Bradshaw R.E."/>
            <person name="Ciuffetti L."/>
            <person name="Hamelin R.C."/>
            <person name="Kema G.H.J."/>
            <person name="Lawrence C."/>
            <person name="Scott J.A."/>
            <person name="Spatafora J.W."/>
            <person name="Turgeon B.G."/>
            <person name="de Wit P.J.G.M."/>
            <person name="Zhong S."/>
            <person name="Goodwin S.B."/>
            <person name="Grigoriev I.V."/>
        </authorList>
    </citation>
    <scope>NUCLEOTIDE SEQUENCE [LARGE SCALE GENOMIC DNA]</scope>
    <source>
        <strain evidence="3">28A</strain>
    </source>
</reference>
<name>R0K8Q3_EXST2</name>
<dbReference type="RefSeq" id="XP_008027112.1">
    <property type="nucleotide sequence ID" value="XM_008028921.1"/>
</dbReference>
<accession>R0K8Q3</accession>